<feature type="chain" id="PRO_5040898151" description="Glycogen debranching enzyme" evidence="1">
    <location>
        <begin position="18"/>
        <end position="742"/>
    </location>
</feature>
<evidence type="ECO:0008006" key="4">
    <source>
        <dbReference type="Google" id="ProtNLM"/>
    </source>
</evidence>
<gene>
    <name evidence="2" type="ORF">N7541_001988</name>
</gene>
<comment type="caution">
    <text evidence="2">The sequence shown here is derived from an EMBL/GenBank/DDBJ whole genome shotgun (WGS) entry which is preliminary data.</text>
</comment>
<reference evidence="2" key="2">
    <citation type="journal article" date="2023" name="IMA Fungus">
        <title>Comparative genomic study of the Penicillium genus elucidates a diverse pangenome and 15 lateral gene transfer events.</title>
        <authorList>
            <person name="Petersen C."/>
            <person name="Sorensen T."/>
            <person name="Nielsen M.R."/>
            <person name="Sondergaard T.E."/>
            <person name="Sorensen J.L."/>
            <person name="Fitzpatrick D.A."/>
            <person name="Frisvad J.C."/>
            <person name="Nielsen K.L."/>
        </authorList>
    </citation>
    <scope>NUCLEOTIDE SEQUENCE</scope>
    <source>
        <strain evidence="2">IBT 35675</strain>
    </source>
</reference>
<dbReference type="AlphaFoldDB" id="A0A9W9RLL1"/>
<dbReference type="EMBL" id="JAPZBR010000002">
    <property type="protein sequence ID" value="KAJ5361144.1"/>
    <property type="molecule type" value="Genomic_DNA"/>
</dbReference>
<dbReference type="Proteomes" id="UP001148299">
    <property type="component" value="Unassembled WGS sequence"/>
</dbReference>
<accession>A0A9W9RLL1</accession>
<proteinExistence type="predicted"/>
<name>A0A9W9RLL1_PENBR</name>
<evidence type="ECO:0000256" key="1">
    <source>
        <dbReference type="SAM" id="SignalP"/>
    </source>
</evidence>
<protein>
    <recommendedName>
        <fullName evidence="4">Glycogen debranching enzyme</fullName>
    </recommendedName>
</protein>
<evidence type="ECO:0000313" key="3">
    <source>
        <dbReference type="Proteomes" id="UP001148299"/>
    </source>
</evidence>
<sequence>MFCIVILIFHQHLHTRAAPKCANAPSTLSLTDLPYHNYFYSDCNVAAQAVVTSPQPDSDLSIIGPRLIVAWPAGDSGACMFFEPQSSGNGTLAIELINSTVGTPLGPVYSAPKSPSKNPSVGVQGVLRFNTTATLNLSILGSIRTIRDFVEGPSLLHPEFQDAIKYTSSDGGVSLQRIWLDNVTTTHLNFRPFKDSSKKNNGQVKLSDRTISFDAGDYVFSADINYPQLTALKPSSVLNEASANLTAEKPAQAAALSFLSYSEKVLAGAWRFLTYFGRDSMIAALLLEPVLSYGEGSAMEAVIGAVLERVNRTDGTVCHEETIGDYATWTNAQKNVTSSAMGCDYKMIDTDYFLPVLMERYLVQNPIGKNRSTAFFNTMAGSVNPANANLTWGALALISSERVMRLARPFFHNQTKENLIRLNEGEVVGEWRDSTYGLGGGQIPYDVNTALVPAALRAIGTLARSGLYPKQRHWSTLADKYAKVWEDSTLSFFAVQIPQKKAQALVKSYANASFPGPDQASSIDSDIHFHAVALEGSSNLSKVEVMNTDDGFRHFLLNTTNDAQLTPFLNQSANNIKRTFPAGLMTGAGMIVANPAFGGDPVYAQNFTTGAYHGTVIWSWQLAMMAKGLEHQLGRCEVTSNFSVSSRVRSHQRDRVPPPVPAFCFDDSVYYNVKEAYNTLWDSIEANSEQLSAEVWSWVYRDGKFAVTPLGVLPAPPGVGGQTGMFYEWGGLPFGRMICANV</sequence>
<reference evidence="2" key="1">
    <citation type="submission" date="2022-12" db="EMBL/GenBank/DDBJ databases">
        <authorList>
            <person name="Petersen C."/>
        </authorList>
    </citation>
    <scope>NUCLEOTIDE SEQUENCE</scope>
    <source>
        <strain evidence="2">IBT 35675</strain>
    </source>
</reference>
<keyword evidence="3" id="KW-1185">Reference proteome</keyword>
<keyword evidence="1" id="KW-0732">Signal</keyword>
<organism evidence="2 3">
    <name type="scientific">Penicillium brevicompactum</name>
    <dbReference type="NCBI Taxonomy" id="5074"/>
    <lineage>
        <taxon>Eukaryota</taxon>
        <taxon>Fungi</taxon>
        <taxon>Dikarya</taxon>
        <taxon>Ascomycota</taxon>
        <taxon>Pezizomycotina</taxon>
        <taxon>Eurotiomycetes</taxon>
        <taxon>Eurotiomycetidae</taxon>
        <taxon>Eurotiales</taxon>
        <taxon>Aspergillaceae</taxon>
        <taxon>Penicillium</taxon>
    </lineage>
</organism>
<evidence type="ECO:0000313" key="2">
    <source>
        <dbReference type="EMBL" id="KAJ5361144.1"/>
    </source>
</evidence>
<feature type="signal peptide" evidence="1">
    <location>
        <begin position="1"/>
        <end position="17"/>
    </location>
</feature>